<proteinExistence type="inferred from homology"/>
<keyword evidence="12" id="KW-1185">Reference proteome</keyword>
<sequence length="262" mass="29338">MVTETSPSPKLAPTVGSRNRWFAYASPAVFYPLAGKLIPWFFALAALLTCVGLYIGFFIAPTDFQQGDSYRIIFLHVPAAWMSMVIYLAMAFWAVIGLVFNTRLSSMMASALAPTGTMFTFLALWTGSLWGKPTWGTWWVWDARLTSYLILLFLYIGFISLQAALDDARRADKAGAVLALVGVVNIPIIYFSVQWWNTLHQGSSISFTAAPTMVATMLWGMLIMALAFWAYSIAAALTRVRCIILEREKRSDWVRELVEKQS</sequence>
<feature type="transmembrane region" description="Helical" evidence="9">
    <location>
        <begin position="177"/>
        <end position="196"/>
    </location>
</feature>
<comment type="function">
    <text evidence="1 9">Required for the export of heme to the periplasm for the biogenesis of c-type cytochromes.</text>
</comment>
<evidence type="ECO:0000256" key="5">
    <source>
        <dbReference type="ARBA" id="ARBA00022692"/>
    </source>
</evidence>
<evidence type="ECO:0000259" key="10">
    <source>
        <dbReference type="Pfam" id="PF01578"/>
    </source>
</evidence>
<evidence type="ECO:0000256" key="6">
    <source>
        <dbReference type="ARBA" id="ARBA00022748"/>
    </source>
</evidence>
<feature type="transmembrane region" description="Helical" evidence="9">
    <location>
        <begin position="37"/>
        <end position="59"/>
    </location>
</feature>
<keyword evidence="7 9" id="KW-1133">Transmembrane helix</keyword>
<keyword evidence="9" id="KW-0997">Cell inner membrane</keyword>
<dbReference type="GO" id="GO:0005886">
    <property type="term" value="C:plasma membrane"/>
    <property type="evidence" value="ECO:0007669"/>
    <property type="project" value="UniProtKB-SubCell"/>
</dbReference>
<protein>
    <recommendedName>
        <fullName evidence="4 9">Heme exporter protein C</fullName>
    </recommendedName>
    <alternativeName>
        <fullName evidence="9">Cytochrome c-type biogenesis protein</fullName>
    </alternativeName>
</protein>
<comment type="similarity">
    <text evidence="3 9">Belongs to the CcmC/CycZ/HelC family.</text>
</comment>
<dbReference type="NCBIfam" id="TIGR01191">
    <property type="entry name" value="ccmC"/>
    <property type="match status" value="1"/>
</dbReference>
<evidence type="ECO:0000256" key="9">
    <source>
        <dbReference type="RuleBase" id="RU364092"/>
    </source>
</evidence>
<feature type="domain" description="Cytochrome c assembly protein" evidence="10">
    <location>
        <begin position="23"/>
        <end position="200"/>
    </location>
</feature>
<dbReference type="EMBL" id="SMYL01000002">
    <property type="protein sequence ID" value="TDK67386.1"/>
    <property type="molecule type" value="Genomic_DNA"/>
</dbReference>
<dbReference type="Pfam" id="PF01578">
    <property type="entry name" value="Cytochrom_C_asm"/>
    <property type="match status" value="1"/>
</dbReference>
<dbReference type="PANTHER" id="PTHR30071:SF1">
    <property type="entry name" value="CYTOCHROME B_B6 PROTEIN-RELATED"/>
    <property type="match status" value="1"/>
</dbReference>
<accession>A0A4R5W5P5</accession>
<dbReference type="InterPro" id="IPR002541">
    <property type="entry name" value="Cyt_c_assembly"/>
</dbReference>
<evidence type="ECO:0000256" key="7">
    <source>
        <dbReference type="ARBA" id="ARBA00022989"/>
    </source>
</evidence>
<feature type="transmembrane region" description="Helical" evidence="9">
    <location>
        <begin position="216"/>
        <end position="240"/>
    </location>
</feature>
<dbReference type="GO" id="GO:0020037">
    <property type="term" value="F:heme binding"/>
    <property type="evidence" value="ECO:0007669"/>
    <property type="project" value="InterPro"/>
</dbReference>
<evidence type="ECO:0000256" key="3">
    <source>
        <dbReference type="ARBA" id="ARBA00005840"/>
    </source>
</evidence>
<evidence type="ECO:0000256" key="8">
    <source>
        <dbReference type="ARBA" id="ARBA00023136"/>
    </source>
</evidence>
<comment type="subcellular location">
    <subcellularLocation>
        <location evidence="9">Cell inner membrane</location>
    </subcellularLocation>
    <subcellularLocation>
        <location evidence="2">Membrane</location>
        <topology evidence="2">Multi-pass membrane protein</topology>
    </subcellularLocation>
</comment>
<dbReference type="Proteomes" id="UP000294829">
    <property type="component" value="Unassembled WGS sequence"/>
</dbReference>
<feature type="transmembrane region" description="Helical" evidence="9">
    <location>
        <begin position="107"/>
        <end position="125"/>
    </location>
</feature>
<dbReference type="RefSeq" id="WP_133326588.1">
    <property type="nucleotide sequence ID" value="NZ_SMYL01000002.1"/>
</dbReference>
<dbReference type="GO" id="GO:0017004">
    <property type="term" value="P:cytochrome complex assembly"/>
    <property type="evidence" value="ECO:0007669"/>
    <property type="project" value="UniProtKB-KW"/>
</dbReference>
<feature type="transmembrane region" description="Helical" evidence="9">
    <location>
        <begin position="145"/>
        <end position="165"/>
    </location>
</feature>
<name>A0A4R5W5P5_9BURK</name>
<organism evidence="11 12">
    <name type="scientific">Sapientia aquatica</name>
    <dbReference type="NCBI Taxonomy" id="1549640"/>
    <lineage>
        <taxon>Bacteria</taxon>
        <taxon>Pseudomonadati</taxon>
        <taxon>Pseudomonadota</taxon>
        <taxon>Betaproteobacteria</taxon>
        <taxon>Burkholderiales</taxon>
        <taxon>Oxalobacteraceae</taxon>
        <taxon>Sapientia</taxon>
    </lineage>
</organism>
<keyword evidence="8 9" id="KW-0472">Membrane</keyword>
<dbReference type="GO" id="GO:0015232">
    <property type="term" value="F:heme transmembrane transporter activity"/>
    <property type="evidence" value="ECO:0007669"/>
    <property type="project" value="InterPro"/>
</dbReference>
<evidence type="ECO:0000256" key="4">
    <source>
        <dbReference type="ARBA" id="ARBA00016463"/>
    </source>
</evidence>
<dbReference type="InterPro" id="IPR045062">
    <property type="entry name" value="Cyt_c_biogenesis_CcsA/CcmC"/>
</dbReference>
<keyword evidence="9" id="KW-1003">Cell membrane</keyword>
<dbReference type="PRINTS" id="PR01386">
    <property type="entry name" value="CCMCBIOGNSIS"/>
</dbReference>
<keyword evidence="6 9" id="KW-0201">Cytochrome c-type biogenesis</keyword>
<dbReference type="OrthoDB" id="9778550at2"/>
<evidence type="ECO:0000256" key="2">
    <source>
        <dbReference type="ARBA" id="ARBA00004141"/>
    </source>
</evidence>
<gene>
    <name evidence="9" type="primary">ccmC</name>
    <name evidence="11" type="ORF">E2I14_06400</name>
</gene>
<comment type="caution">
    <text evidence="11">The sequence shown here is derived from an EMBL/GenBank/DDBJ whole genome shotgun (WGS) entry which is preliminary data.</text>
</comment>
<feature type="transmembrane region" description="Helical" evidence="9">
    <location>
        <begin position="79"/>
        <end position="100"/>
    </location>
</feature>
<keyword evidence="9" id="KW-0813">Transport</keyword>
<dbReference type="AlphaFoldDB" id="A0A4R5W5P5"/>
<evidence type="ECO:0000256" key="1">
    <source>
        <dbReference type="ARBA" id="ARBA00002442"/>
    </source>
</evidence>
<keyword evidence="5 9" id="KW-0812">Transmembrane</keyword>
<reference evidence="11 12" key="1">
    <citation type="submission" date="2019-03" db="EMBL/GenBank/DDBJ databases">
        <title>Sapientia aquatica gen. nov., sp. nov., isolated from a crater lake.</title>
        <authorList>
            <person name="Felfoldi T."/>
            <person name="Szabo A."/>
            <person name="Toth E."/>
            <person name="Schumann P."/>
            <person name="Keki Z."/>
            <person name="Marialigeti K."/>
            <person name="Mathe I."/>
        </authorList>
    </citation>
    <scope>NUCLEOTIDE SEQUENCE [LARGE SCALE GENOMIC DNA]</scope>
    <source>
        <strain evidence="11 12">SA-152</strain>
    </source>
</reference>
<evidence type="ECO:0000313" key="12">
    <source>
        <dbReference type="Proteomes" id="UP000294829"/>
    </source>
</evidence>
<dbReference type="PANTHER" id="PTHR30071">
    <property type="entry name" value="HEME EXPORTER PROTEIN C"/>
    <property type="match status" value="1"/>
</dbReference>
<evidence type="ECO:0000313" key="11">
    <source>
        <dbReference type="EMBL" id="TDK67386.1"/>
    </source>
</evidence>
<dbReference type="InterPro" id="IPR003557">
    <property type="entry name" value="Cyt_c_biogenesis_CcmC"/>
</dbReference>